<dbReference type="GO" id="GO:0005524">
    <property type="term" value="F:ATP binding"/>
    <property type="evidence" value="ECO:0007669"/>
    <property type="project" value="UniProtKB-KW"/>
</dbReference>
<organism evidence="5 6">
    <name type="scientific">Allomyces macrogynus (strain ATCC 38327)</name>
    <name type="common">Allomyces javanicus var. macrogynus</name>
    <dbReference type="NCBI Taxonomy" id="578462"/>
    <lineage>
        <taxon>Eukaryota</taxon>
        <taxon>Fungi</taxon>
        <taxon>Fungi incertae sedis</taxon>
        <taxon>Blastocladiomycota</taxon>
        <taxon>Blastocladiomycetes</taxon>
        <taxon>Blastocladiales</taxon>
        <taxon>Blastocladiaceae</taxon>
        <taxon>Allomyces</taxon>
    </lineage>
</organism>
<dbReference type="Proteomes" id="UP000054350">
    <property type="component" value="Unassembled WGS sequence"/>
</dbReference>
<dbReference type="Gene3D" id="3.90.640.10">
    <property type="entry name" value="Actin, Chain A, domain 4"/>
    <property type="match status" value="1"/>
</dbReference>
<keyword evidence="3 4" id="KW-0067">ATP-binding</keyword>
<proteinExistence type="inferred from homology"/>
<dbReference type="eggNOG" id="KOG0101">
    <property type="taxonomic scope" value="Eukaryota"/>
</dbReference>
<keyword evidence="2 4" id="KW-0547">Nucleotide-binding</keyword>
<dbReference type="STRING" id="578462.A0A0L0RUZ7"/>
<dbReference type="Gene3D" id="3.30.420.40">
    <property type="match status" value="2"/>
</dbReference>
<dbReference type="Gene3D" id="2.60.34.10">
    <property type="entry name" value="Substrate Binding Domain Of DNAk, Chain A, domain 1"/>
    <property type="match status" value="1"/>
</dbReference>
<dbReference type="InterPro" id="IPR013126">
    <property type="entry name" value="Hsp_70_fam"/>
</dbReference>
<sequence length="609" mass="67323">MLETPAIGIDLGTTYVRVSVWRNGRAETILNEDGKDATPTCIVVTPTGRIYGETAIEHSHIYPTTTIRDVRRLLDRRIGDKSGPFQFKSPGNDRPRLAAVGGKCWYPEQYTALILRKAKAMAETHLGTAIKYAVITIPSAFNFKQLQAILDAAEMAGLTVLRLIKDSLAVALGHFWETGQLPVTGLDNAAPLGEKNVLVFDLGGGTLDVAVLTIEDSIFEAKVAGGKVTDLGGIDMDNRLLNHLAHEVYHRHGKNVFNNARALARLRSACERAKCTLSLTDSTTVVVDFVDEGLNFSTTLTRVQLEDLCEDLLCSSMETVMQVLSDARMKPQDMHEIIMVGGMLQMPKLQQMLTDQFQGINIQVGSGKAAAHGAGILGAMLAGTNVMPLKEVLVLDVTSHSLSVQIEPGPQVLIAKSCNTIPCRKKEDVPIPISIPRPFLVQIVEQETHQLAQVPYQANHWPGHIQVDFNLGCAGELIVTLCDDQGQNPLKVDIKDSLRLPRNELNRMTTEVEQAWEEDEHVQAHKAARLRLEQYALTLRSNIIRNPKLVAHMRPTDMRKLDQVIAMGLQLSVHMDAVMTRSELHDLQEQIEMETNRIMAKYLGVLLEE</sequence>
<dbReference type="PANTHER" id="PTHR19375">
    <property type="entry name" value="HEAT SHOCK PROTEIN 70KDA"/>
    <property type="match status" value="1"/>
</dbReference>
<evidence type="ECO:0000256" key="2">
    <source>
        <dbReference type="ARBA" id="ARBA00022741"/>
    </source>
</evidence>
<evidence type="ECO:0000256" key="4">
    <source>
        <dbReference type="RuleBase" id="RU003322"/>
    </source>
</evidence>
<dbReference type="AlphaFoldDB" id="A0A0L0RUZ7"/>
<reference evidence="6" key="2">
    <citation type="submission" date="2009-11" db="EMBL/GenBank/DDBJ databases">
        <title>The Genome Sequence of Allomyces macrogynus strain ATCC 38327.</title>
        <authorList>
            <consortium name="The Broad Institute Genome Sequencing Platform"/>
            <person name="Russ C."/>
            <person name="Cuomo C."/>
            <person name="Shea T."/>
            <person name="Young S.K."/>
            <person name="Zeng Q."/>
            <person name="Koehrsen M."/>
            <person name="Haas B."/>
            <person name="Borodovsky M."/>
            <person name="Guigo R."/>
            <person name="Alvarado L."/>
            <person name="Berlin A."/>
            <person name="Borenstein D."/>
            <person name="Chen Z."/>
            <person name="Engels R."/>
            <person name="Freedman E."/>
            <person name="Gellesch M."/>
            <person name="Goldberg J."/>
            <person name="Griggs A."/>
            <person name="Gujja S."/>
            <person name="Heiman D."/>
            <person name="Hepburn T."/>
            <person name="Howarth C."/>
            <person name="Jen D."/>
            <person name="Larson L."/>
            <person name="Lewis B."/>
            <person name="Mehta T."/>
            <person name="Park D."/>
            <person name="Pearson M."/>
            <person name="Roberts A."/>
            <person name="Saif S."/>
            <person name="Shenoy N."/>
            <person name="Sisk P."/>
            <person name="Stolte C."/>
            <person name="Sykes S."/>
            <person name="Walk T."/>
            <person name="White J."/>
            <person name="Yandava C."/>
            <person name="Burger G."/>
            <person name="Gray M.W."/>
            <person name="Holland P.W.H."/>
            <person name="King N."/>
            <person name="Lang F.B.F."/>
            <person name="Roger A.J."/>
            <person name="Ruiz-Trillo I."/>
            <person name="Lander E."/>
            <person name="Nusbaum C."/>
        </authorList>
    </citation>
    <scope>NUCLEOTIDE SEQUENCE [LARGE SCALE GENOMIC DNA]</scope>
    <source>
        <strain evidence="6">ATCC 38327</strain>
    </source>
</reference>
<dbReference type="GO" id="GO:0140662">
    <property type="term" value="F:ATP-dependent protein folding chaperone"/>
    <property type="evidence" value="ECO:0007669"/>
    <property type="project" value="InterPro"/>
</dbReference>
<protein>
    <recommendedName>
        <fullName evidence="7">Hsp70-like protein</fullName>
    </recommendedName>
</protein>
<reference evidence="5 6" key="1">
    <citation type="submission" date="2009-11" db="EMBL/GenBank/DDBJ databases">
        <title>Annotation of Allomyces macrogynus ATCC 38327.</title>
        <authorList>
            <consortium name="The Broad Institute Genome Sequencing Platform"/>
            <person name="Russ C."/>
            <person name="Cuomo C."/>
            <person name="Burger G."/>
            <person name="Gray M.W."/>
            <person name="Holland P.W.H."/>
            <person name="King N."/>
            <person name="Lang F.B.F."/>
            <person name="Roger A.J."/>
            <person name="Ruiz-Trillo I."/>
            <person name="Young S.K."/>
            <person name="Zeng Q."/>
            <person name="Gargeya S."/>
            <person name="Fitzgerald M."/>
            <person name="Haas B."/>
            <person name="Abouelleil A."/>
            <person name="Alvarado L."/>
            <person name="Arachchi H.M."/>
            <person name="Berlin A."/>
            <person name="Chapman S.B."/>
            <person name="Gearin G."/>
            <person name="Goldberg J."/>
            <person name="Griggs A."/>
            <person name="Gujja S."/>
            <person name="Hansen M."/>
            <person name="Heiman D."/>
            <person name="Howarth C."/>
            <person name="Larimer J."/>
            <person name="Lui A."/>
            <person name="MacDonald P.J.P."/>
            <person name="McCowen C."/>
            <person name="Montmayeur A."/>
            <person name="Murphy C."/>
            <person name="Neiman D."/>
            <person name="Pearson M."/>
            <person name="Priest M."/>
            <person name="Roberts A."/>
            <person name="Saif S."/>
            <person name="Shea T."/>
            <person name="Sisk P."/>
            <person name="Stolte C."/>
            <person name="Sykes S."/>
            <person name="Wortman J."/>
            <person name="Nusbaum C."/>
            <person name="Birren B."/>
        </authorList>
    </citation>
    <scope>NUCLEOTIDE SEQUENCE [LARGE SCALE GENOMIC DNA]</scope>
    <source>
        <strain evidence="5 6">ATCC 38327</strain>
    </source>
</reference>
<evidence type="ECO:0000256" key="1">
    <source>
        <dbReference type="ARBA" id="ARBA00007381"/>
    </source>
</evidence>
<dbReference type="PRINTS" id="PR00301">
    <property type="entry name" value="HEATSHOCK70"/>
</dbReference>
<dbReference type="InterPro" id="IPR029047">
    <property type="entry name" value="HSP70_peptide-bd_sf"/>
</dbReference>
<evidence type="ECO:0000313" key="6">
    <source>
        <dbReference type="Proteomes" id="UP000054350"/>
    </source>
</evidence>
<dbReference type="InterPro" id="IPR043129">
    <property type="entry name" value="ATPase_NBD"/>
</dbReference>
<evidence type="ECO:0000313" key="5">
    <source>
        <dbReference type="EMBL" id="KNE54108.1"/>
    </source>
</evidence>
<dbReference type="VEuPathDB" id="FungiDB:AMAG_00111"/>
<evidence type="ECO:0008006" key="7">
    <source>
        <dbReference type="Google" id="ProtNLM"/>
    </source>
</evidence>
<evidence type="ECO:0000256" key="3">
    <source>
        <dbReference type="ARBA" id="ARBA00022840"/>
    </source>
</evidence>
<dbReference type="EMBL" id="GG745328">
    <property type="protein sequence ID" value="KNE54108.1"/>
    <property type="molecule type" value="Genomic_DNA"/>
</dbReference>
<accession>A0A0L0RUZ7</accession>
<name>A0A0L0RUZ7_ALLM3</name>
<dbReference type="SUPFAM" id="SSF100920">
    <property type="entry name" value="Heat shock protein 70kD (HSP70), peptide-binding domain"/>
    <property type="match status" value="1"/>
</dbReference>
<dbReference type="Gene3D" id="3.30.30.30">
    <property type="match status" value="1"/>
</dbReference>
<comment type="similarity">
    <text evidence="1 4">Belongs to the heat shock protein 70 family.</text>
</comment>
<dbReference type="SUPFAM" id="SSF53067">
    <property type="entry name" value="Actin-like ATPase domain"/>
    <property type="match status" value="2"/>
</dbReference>
<dbReference type="FunFam" id="3.90.640.10:FF:000010">
    <property type="entry name" value="heat shock 70 kDa protein 14"/>
    <property type="match status" value="1"/>
</dbReference>
<dbReference type="Pfam" id="PF00012">
    <property type="entry name" value="HSP70"/>
    <property type="match status" value="1"/>
</dbReference>
<gene>
    <name evidence="5" type="ORF">AMAG_00111</name>
</gene>
<keyword evidence="6" id="KW-1185">Reference proteome</keyword>